<protein>
    <submittedName>
        <fullName evidence="2">Uncharacterized protein</fullName>
    </submittedName>
</protein>
<dbReference type="EMBL" id="KN847479">
    <property type="protein sequence ID" value="KIX04241.1"/>
    <property type="molecule type" value="Genomic_DNA"/>
</dbReference>
<evidence type="ECO:0000256" key="1">
    <source>
        <dbReference type="SAM" id="Phobius"/>
    </source>
</evidence>
<dbReference type="GeneID" id="25295866"/>
<dbReference type="RefSeq" id="XP_013271377.1">
    <property type="nucleotide sequence ID" value="XM_013415923.1"/>
</dbReference>
<proteinExistence type="predicted"/>
<evidence type="ECO:0000313" key="3">
    <source>
        <dbReference type="Proteomes" id="UP000053617"/>
    </source>
</evidence>
<dbReference type="Proteomes" id="UP000053617">
    <property type="component" value="Unassembled WGS sequence"/>
</dbReference>
<accession>A0A0D2IM45</accession>
<keyword evidence="1" id="KW-0472">Membrane</keyword>
<name>A0A0D2IM45_9EURO</name>
<sequence>MDFTICDPPKNTIVFLQSTIIGEVSKLYDRSIWTIRHCIRNIEKGRPATTARDSDFAQLHNLARHIIHTCEVLGVAVDTITELIEESKLDARGSCKCINPTAAALQKRCPHKRISFWLKILQNFRGRAESLNARLSNEINLGFNVVVQRDSKATVEISQATRSDSASMKTIAVVTLALLPATFVSTVFSMSFFTLSVDDNTGEHEWLVSERFWIYWVITIPLTAITLLCWMYGQHMEEIRFLSALKSRKSKA</sequence>
<dbReference type="AlphaFoldDB" id="A0A0D2IM45"/>
<feature type="transmembrane region" description="Helical" evidence="1">
    <location>
        <begin position="171"/>
        <end position="193"/>
    </location>
</feature>
<keyword evidence="1" id="KW-0812">Transmembrane</keyword>
<dbReference type="OrthoDB" id="5207033at2759"/>
<dbReference type="HOGENOM" id="CLU_041307_1_0_1"/>
<dbReference type="Gene3D" id="1.20.58.340">
    <property type="entry name" value="Magnesium transport protein CorA, transmembrane region"/>
    <property type="match status" value="1"/>
</dbReference>
<dbReference type="STRING" id="1442369.A0A0D2IM45"/>
<reference evidence="2 3" key="1">
    <citation type="submission" date="2015-01" db="EMBL/GenBank/DDBJ databases">
        <title>The Genome Sequence of Rhinocladiella mackenzie CBS 650.93.</title>
        <authorList>
            <consortium name="The Broad Institute Genomics Platform"/>
            <person name="Cuomo C."/>
            <person name="de Hoog S."/>
            <person name="Gorbushina A."/>
            <person name="Stielow B."/>
            <person name="Teixiera M."/>
            <person name="Abouelleil A."/>
            <person name="Chapman S.B."/>
            <person name="Priest M."/>
            <person name="Young S.K."/>
            <person name="Wortman J."/>
            <person name="Nusbaum C."/>
            <person name="Birren B."/>
        </authorList>
    </citation>
    <scope>NUCLEOTIDE SEQUENCE [LARGE SCALE GENOMIC DNA]</scope>
    <source>
        <strain evidence="2 3">CBS 650.93</strain>
    </source>
</reference>
<keyword evidence="3" id="KW-1185">Reference proteome</keyword>
<organism evidence="2 3">
    <name type="scientific">Rhinocladiella mackenziei CBS 650.93</name>
    <dbReference type="NCBI Taxonomy" id="1442369"/>
    <lineage>
        <taxon>Eukaryota</taxon>
        <taxon>Fungi</taxon>
        <taxon>Dikarya</taxon>
        <taxon>Ascomycota</taxon>
        <taxon>Pezizomycotina</taxon>
        <taxon>Eurotiomycetes</taxon>
        <taxon>Chaetothyriomycetidae</taxon>
        <taxon>Chaetothyriales</taxon>
        <taxon>Herpotrichiellaceae</taxon>
        <taxon>Rhinocladiella</taxon>
    </lineage>
</organism>
<gene>
    <name evidence="2" type="ORF">Z518_07795</name>
</gene>
<dbReference type="VEuPathDB" id="FungiDB:Z518_07795"/>
<feature type="transmembrane region" description="Helical" evidence="1">
    <location>
        <begin position="213"/>
        <end position="233"/>
    </location>
</feature>
<keyword evidence="1" id="KW-1133">Transmembrane helix</keyword>
<evidence type="ECO:0000313" key="2">
    <source>
        <dbReference type="EMBL" id="KIX04241.1"/>
    </source>
</evidence>